<dbReference type="PANTHER" id="PTHR12001:SF85">
    <property type="entry name" value="SHORT CHAIN ISOPRENYL DIPHOSPHATE SYNTHASE"/>
    <property type="match status" value="1"/>
</dbReference>
<dbReference type="InterPro" id="IPR033965">
    <property type="entry name" value="ComQ"/>
</dbReference>
<dbReference type="Pfam" id="PF00348">
    <property type="entry name" value="polyprenyl_synt"/>
    <property type="match status" value="1"/>
</dbReference>
<proteinExistence type="inferred from homology"/>
<dbReference type="Proteomes" id="UP001596044">
    <property type="component" value="Unassembled WGS sequence"/>
</dbReference>
<dbReference type="CDD" id="cd00867">
    <property type="entry name" value="Trans_IPPS"/>
    <property type="match status" value="1"/>
</dbReference>
<evidence type="ECO:0000256" key="4">
    <source>
        <dbReference type="ARBA" id="ARBA00022723"/>
    </source>
</evidence>
<keyword evidence="8" id="KW-1185">Reference proteome</keyword>
<organism evidence="7 8">
    <name type="scientific">Paenibacillus aestuarii</name>
    <dbReference type="NCBI Taxonomy" id="516965"/>
    <lineage>
        <taxon>Bacteria</taxon>
        <taxon>Bacillati</taxon>
        <taxon>Bacillota</taxon>
        <taxon>Bacilli</taxon>
        <taxon>Bacillales</taxon>
        <taxon>Paenibacillaceae</taxon>
        <taxon>Paenibacillus</taxon>
    </lineage>
</organism>
<dbReference type="PANTHER" id="PTHR12001">
    <property type="entry name" value="GERANYLGERANYL PYROPHOSPHATE SYNTHASE"/>
    <property type="match status" value="1"/>
</dbReference>
<gene>
    <name evidence="7" type="ORF">ACFPOG_27060</name>
</gene>
<sequence>MDLAIKQHMYRIVDDYIHVEDLNRLLKSFITDKEQETSVWGKITITTHRMLGGSSLDIERIAAATELMILTLDIVDDLQDRDQADKPWIRCPEGYTLNAVLAMIMGFIGDLGKVGLPASAFAEISQIVTRAVNGQQKDMNDSVVTGDDYLLMVQEKSGSVFRLACYMGCAALTCSEATLGQLQELADCIGLLHQIQNDVRDVVRFDVKSDVLGRKRTLPVLYLLAIEDAAFDSIKDYYAGRITADVLLAQQEQLVQIIENSGCMEYARVVQSVCVQKAEEIYGSLHAAAPWKEQFKELTFGSFCEV</sequence>
<accession>A0ABW0KH11</accession>
<dbReference type="InterPro" id="IPR000092">
    <property type="entry name" value="Polyprenyl_synt"/>
</dbReference>
<dbReference type="SFLD" id="SFLDS00005">
    <property type="entry name" value="Isoprenoid_Synthase_Type_I"/>
    <property type="match status" value="1"/>
</dbReference>
<evidence type="ECO:0000256" key="1">
    <source>
        <dbReference type="ARBA" id="ARBA00001946"/>
    </source>
</evidence>
<dbReference type="RefSeq" id="WP_270879931.1">
    <property type="nucleotide sequence ID" value="NZ_JAQFVF010000027.1"/>
</dbReference>
<comment type="cofactor">
    <cofactor evidence="1">
        <name>Mg(2+)</name>
        <dbReference type="ChEBI" id="CHEBI:18420"/>
    </cofactor>
</comment>
<dbReference type="InterPro" id="IPR008949">
    <property type="entry name" value="Isoprenoid_synthase_dom_sf"/>
</dbReference>
<dbReference type="SUPFAM" id="SSF48576">
    <property type="entry name" value="Terpenoid synthases"/>
    <property type="match status" value="1"/>
</dbReference>
<evidence type="ECO:0000256" key="3">
    <source>
        <dbReference type="ARBA" id="ARBA00022679"/>
    </source>
</evidence>
<comment type="caution">
    <text evidence="7">The sequence shown here is derived from an EMBL/GenBank/DDBJ whole genome shotgun (WGS) entry which is preliminary data.</text>
</comment>
<reference evidence="8" key="1">
    <citation type="journal article" date="2019" name="Int. J. Syst. Evol. Microbiol.">
        <title>The Global Catalogue of Microorganisms (GCM) 10K type strain sequencing project: providing services to taxonomists for standard genome sequencing and annotation.</title>
        <authorList>
            <consortium name="The Broad Institute Genomics Platform"/>
            <consortium name="The Broad Institute Genome Sequencing Center for Infectious Disease"/>
            <person name="Wu L."/>
            <person name="Ma J."/>
        </authorList>
    </citation>
    <scope>NUCLEOTIDE SEQUENCE [LARGE SCALE GENOMIC DNA]</scope>
    <source>
        <strain evidence="8">KACC 11904</strain>
    </source>
</reference>
<dbReference type="EMBL" id="JBHSMJ010000040">
    <property type="protein sequence ID" value="MFC5451867.1"/>
    <property type="molecule type" value="Genomic_DNA"/>
</dbReference>
<evidence type="ECO:0000256" key="6">
    <source>
        <dbReference type="RuleBase" id="RU004466"/>
    </source>
</evidence>
<keyword evidence="5" id="KW-0460">Magnesium</keyword>
<dbReference type="Gene3D" id="1.10.600.10">
    <property type="entry name" value="Farnesyl Diphosphate Synthase"/>
    <property type="match status" value="1"/>
</dbReference>
<keyword evidence="3 6" id="KW-0808">Transferase</keyword>
<keyword evidence="4" id="KW-0479">Metal-binding</keyword>
<evidence type="ECO:0000313" key="8">
    <source>
        <dbReference type="Proteomes" id="UP001596044"/>
    </source>
</evidence>
<evidence type="ECO:0000256" key="2">
    <source>
        <dbReference type="ARBA" id="ARBA00006706"/>
    </source>
</evidence>
<dbReference type="SFLD" id="SFLDG01211">
    <property type="entry name" value="Competence_Regulatory_Protein"/>
    <property type="match status" value="1"/>
</dbReference>
<name>A0ABW0KH11_9BACL</name>
<evidence type="ECO:0000256" key="5">
    <source>
        <dbReference type="ARBA" id="ARBA00022842"/>
    </source>
</evidence>
<comment type="similarity">
    <text evidence="2 6">Belongs to the FPP/GGPP synthase family.</text>
</comment>
<protein>
    <submittedName>
        <fullName evidence="7">Polyprenyl synthetase family protein</fullName>
    </submittedName>
</protein>
<evidence type="ECO:0000313" key="7">
    <source>
        <dbReference type="EMBL" id="MFC5451867.1"/>
    </source>
</evidence>